<protein>
    <recommendedName>
        <fullName evidence="4">Secreted protein</fullName>
    </recommendedName>
</protein>
<evidence type="ECO:0000256" key="1">
    <source>
        <dbReference type="SAM" id="SignalP"/>
    </source>
</evidence>
<reference evidence="2" key="1">
    <citation type="journal article" date="2023" name="Mol. Phylogenet. Evol.">
        <title>Genome-scale phylogeny and comparative genomics of the fungal order Sordariales.</title>
        <authorList>
            <person name="Hensen N."/>
            <person name="Bonometti L."/>
            <person name="Westerberg I."/>
            <person name="Brannstrom I.O."/>
            <person name="Guillou S."/>
            <person name="Cros-Aarteil S."/>
            <person name="Calhoun S."/>
            <person name="Haridas S."/>
            <person name="Kuo A."/>
            <person name="Mondo S."/>
            <person name="Pangilinan J."/>
            <person name="Riley R."/>
            <person name="LaButti K."/>
            <person name="Andreopoulos B."/>
            <person name="Lipzen A."/>
            <person name="Chen C."/>
            <person name="Yan M."/>
            <person name="Daum C."/>
            <person name="Ng V."/>
            <person name="Clum A."/>
            <person name="Steindorff A."/>
            <person name="Ohm R.A."/>
            <person name="Martin F."/>
            <person name="Silar P."/>
            <person name="Natvig D.O."/>
            <person name="Lalanne C."/>
            <person name="Gautier V."/>
            <person name="Ament-Velasquez S.L."/>
            <person name="Kruys A."/>
            <person name="Hutchinson M.I."/>
            <person name="Powell A.J."/>
            <person name="Barry K."/>
            <person name="Miller A.N."/>
            <person name="Grigoriev I.V."/>
            <person name="Debuchy R."/>
            <person name="Gladieux P."/>
            <person name="Hiltunen Thoren M."/>
            <person name="Johannesson H."/>
        </authorList>
    </citation>
    <scope>NUCLEOTIDE SEQUENCE</scope>
    <source>
        <strain evidence="2">CBS 118394</strain>
    </source>
</reference>
<accession>A0AAE0LZI4</accession>
<evidence type="ECO:0008006" key="4">
    <source>
        <dbReference type="Google" id="ProtNLM"/>
    </source>
</evidence>
<keyword evidence="3" id="KW-1185">Reference proteome</keyword>
<evidence type="ECO:0000313" key="3">
    <source>
        <dbReference type="Proteomes" id="UP001283341"/>
    </source>
</evidence>
<feature type="chain" id="PRO_5042070415" description="Secreted protein" evidence="1">
    <location>
        <begin position="21"/>
        <end position="110"/>
    </location>
</feature>
<feature type="signal peptide" evidence="1">
    <location>
        <begin position="1"/>
        <end position="20"/>
    </location>
</feature>
<dbReference type="Proteomes" id="UP001283341">
    <property type="component" value="Unassembled WGS sequence"/>
</dbReference>
<comment type="caution">
    <text evidence="2">The sequence shown here is derived from an EMBL/GenBank/DDBJ whole genome shotgun (WGS) entry which is preliminary data.</text>
</comment>
<organism evidence="2 3">
    <name type="scientific">Apodospora peruviana</name>
    <dbReference type="NCBI Taxonomy" id="516989"/>
    <lineage>
        <taxon>Eukaryota</taxon>
        <taxon>Fungi</taxon>
        <taxon>Dikarya</taxon>
        <taxon>Ascomycota</taxon>
        <taxon>Pezizomycotina</taxon>
        <taxon>Sordariomycetes</taxon>
        <taxon>Sordariomycetidae</taxon>
        <taxon>Sordariales</taxon>
        <taxon>Lasiosphaeriaceae</taxon>
        <taxon>Apodospora</taxon>
    </lineage>
</organism>
<dbReference type="EMBL" id="JAUEDM010000007">
    <property type="protein sequence ID" value="KAK3313502.1"/>
    <property type="molecule type" value="Genomic_DNA"/>
</dbReference>
<name>A0AAE0LZI4_9PEZI</name>
<keyword evidence="1" id="KW-0732">Signal</keyword>
<gene>
    <name evidence="2" type="ORF">B0H66DRAFT_354072</name>
</gene>
<dbReference type="AlphaFoldDB" id="A0AAE0LZI4"/>
<proteinExistence type="predicted"/>
<evidence type="ECO:0000313" key="2">
    <source>
        <dbReference type="EMBL" id="KAK3313502.1"/>
    </source>
</evidence>
<reference evidence="2" key="2">
    <citation type="submission" date="2023-06" db="EMBL/GenBank/DDBJ databases">
        <authorList>
            <consortium name="Lawrence Berkeley National Laboratory"/>
            <person name="Haridas S."/>
            <person name="Hensen N."/>
            <person name="Bonometti L."/>
            <person name="Westerberg I."/>
            <person name="Brannstrom I.O."/>
            <person name="Guillou S."/>
            <person name="Cros-Aarteil S."/>
            <person name="Calhoun S."/>
            <person name="Kuo A."/>
            <person name="Mondo S."/>
            <person name="Pangilinan J."/>
            <person name="Riley R."/>
            <person name="Labutti K."/>
            <person name="Andreopoulos B."/>
            <person name="Lipzen A."/>
            <person name="Chen C."/>
            <person name="Yanf M."/>
            <person name="Daum C."/>
            <person name="Ng V."/>
            <person name="Clum A."/>
            <person name="Steindorff A."/>
            <person name="Ohm R."/>
            <person name="Martin F."/>
            <person name="Silar P."/>
            <person name="Natvig D."/>
            <person name="Lalanne C."/>
            <person name="Gautier V."/>
            <person name="Ament-Velasquez S.L."/>
            <person name="Kruys A."/>
            <person name="Hutchinson M.I."/>
            <person name="Powell A.J."/>
            <person name="Barry K."/>
            <person name="Miller A.N."/>
            <person name="Grigoriev I.V."/>
            <person name="Debuchy R."/>
            <person name="Gladieux P."/>
            <person name="Thoren M.H."/>
            <person name="Johannesson H."/>
        </authorList>
    </citation>
    <scope>NUCLEOTIDE SEQUENCE</scope>
    <source>
        <strain evidence="2">CBS 118394</strain>
    </source>
</reference>
<sequence>MSLWLYIWSWAVQHWSMLRACTSCRDPTKSSFDTKGEKGSVNNACLHTGPTWELLEGCPLDTHSGFKPTVCVCLLLNTLRFYQMTVYGSHELVLVHHATNCERETERMED</sequence>